<dbReference type="Proteomes" id="UP000815325">
    <property type="component" value="Unassembled WGS sequence"/>
</dbReference>
<sequence length="110" mass="12086">MNSSKSLVNQRGNRSNVHSFSWLVLSPDLPTHPAQEAVQEEEAGRLAGHEKMLAARAAVSAGTANNEQKVRSVCECVRATLWQHAIKLSTWTLQFLNGNNKLVSLIAARH</sequence>
<evidence type="ECO:0000313" key="1">
    <source>
        <dbReference type="EMBL" id="KAF5835232.1"/>
    </source>
</evidence>
<keyword evidence="2" id="KW-1185">Reference proteome</keyword>
<organism evidence="1 2">
    <name type="scientific">Dunaliella salina</name>
    <name type="common">Green alga</name>
    <name type="synonym">Protococcus salinus</name>
    <dbReference type="NCBI Taxonomy" id="3046"/>
    <lineage>
        <taxon>Eukaryota</taxon>
        <taxon>Viridiplantae</taxon>
        <taxon>Chlorophyta</taxon>
        <taxon>core chlorophytes</taxon>
        <taxon>Chlorophyceae</taxon>
        <taxon>CS clade</taxon>
        <taxon>Chlamydomonadales</taxon>
        <taxon>Dunaliellaceae</taxon>
        <taxon>Dunaliella</taxon>
    </lineage>
</organism>
<reference evidence="1" key="1">
    <citation type="submission" date="2017-08" db="EMBL/GenBank/DDBJ databases">
        <authorList>
            <person name="Polle J.E."/>
            <person name="Barry K."/>
            <person name="Cushman J."/>
            <person name="Schmutz J."/>
            <person name="Tran D."/>
            <person name="Hathwaick L.T."/>
            <person name="Yim W.C."/>
            <person name="Jenkins J."/>
            <person name="Mckie-Krisberg Z.M."/>
            <person name="Prochnik S."/>
            <person name="Lindquist E."/>
            <person name="Dockter R.B."/>
            <person name="Adam C."/>
            <person name="Molina H."/>
            <person name="Bunkerborg J."/>
            <person name="Jin E."/>
            <person name="Buchheim M."/>
            <person name="Magnuson J."/>
        </authorList>
    </citation>
    <scope>NUCLEOTIDE SEQUENCE</scope>
    <source>
        <strain evidence="1">CCAP 19/18</strain>
    </source>
</reference>
<evidence type="ECO:0008006" key="3">
    <source>
        <dbReference type="Google" id="ProtNLM"/>
    </source>
</evidence>
<name>A0ABQ7GKU0_DUNSA</name>
<evidence type="ECO:0000313" key="2">
    <source>
        <dbReference type="Proteomes" id="UP000815325"/>
    </source>
</evidence>
<accession>A0ABQ7GKU0</accession>
<comment type="caution">
    <text evidence="1">The sequence shown here is derived from an EMBL/GenBank/DDBJ whole genome shotgun (WGS) entry which is preliminary data.</text>
</comment>
<gene>
    <name evidence="1" type="ORF">DUNSADRAFT_7721</name>
</gene>
<proteinExistence type="predicted"/>
<dbReference type="EMBL" id="MU069716">
    <property type="protein sequence ID" value="KAF5835232.1"/>
    <property type="molecule type" value="Genomic_DNA"/>
</dbReference>
<protein>
    <recommendedName>
        <fullName evidence="3">Encoded protein</fullName>
    </recommendedName>
</protein>